<accession>A0ABY5Z030</accession>
<evidence type="ECO:0000256" key="6">
    <source>
        <dbReference type="SAM" id="Phobius"/>
    </source>
</evidence>
<sequence>MSDRVDNRLASQGSPTLIVRAVGTLARLSAVRFLLVGVTSLGIDAGTLFVLHGVLRLWLPAATALAYITGLLFNFGFNRLWSFEASGAAIGRHFFRYVLLVGANLGLNVLLISALTGLGLFYLLAKVLCTSLLVVMNYFVSKKWIYT</sequence>
<evidence type="ECO:0000256" key="5">
    <source>
        <dbReference type="ARBA" id="ARBA00023136"/>
    </source>
</evidence>
<evidence type="ECO:0000313" key="9">
    <source>
        <dbReference type="Proteomes" id="UP001058271"/>
    </source>
</evidence>
<keyword evidence="5 6" id="KW-0472">Membrane</keyword>
<feature type="transmembrane region" description="Helical" evidence="6">
    <location>
        <begin position="97"/>
        <end position="115"/>
    </location>
</feature>
<dbReference type="PANTHER" id="PTHR38459">
    <property type="entry name" value="PROPHAGE BACTOPRENOL-LINKED GLUCOSE TRANSLOCASE HOMOLOG"/>
    <property type="match status" value="1"/>
</dbReference>
<feature type="transmembrane region" description="Helical" evidence="6">
    <location>
        <begin position="30"/>
        <end position="51"/>
    </location>
</feature>
<keyword evidence="4 6" id="KW-1133">Transmembrane helix</keyword>
<evidence type="ECO:0000256" key="2">
    <source>
        <dbReference type="ARBA" id="ARBA00009399"/>
    </source>
</evidence>
<reference evidence="8" key="1">
    <citation type="submission" date="2021-04" db="EMBL/GenBank/DDBJ databases">
        <title>Biosynthetic gene clusters of Dactylosporangioum roseum.</title>
        <authorList>
            <person name="Hartkoorn R.C."/>
            <person name="Beaudoing E."/>
            <person name="Hot D."/>
            <person name="Moureu S."/>
        </authorList>
    </citation>
    <scope>NUCLEOTIDE SEQUENCE</scope>
    <source>
        <strain evidence="8">NRRL B-16295</strain>
    </source>
</reference>
<evidence type="ECO:0000256" key="1">
    <source>
        <dbReference type="ARBA" id="ARBA00004141"/>
    </source>
</evidence>
<evidence type="ECO:0000256" key="3">
    <source>
        <dbReference type="ARBA" id="ARBA00022692"/>
    </source>
</evidence>
<organism evidence="8 9">
    <name type="scientific">Dactylosporangium roseum</name>
    <dbReference type="NCBI Taxonomy" id="47989"/>
    <lineage>
        <taxon>Bacteria</taxon>
        <taxon>Bacillati</taxon>
        <taxon>Actinomycetota</taxon>
        <taxon>Actinomycetes</taxon>
        <taxon>Micromonosporales</taxon>
        <taxon>Micromonosporaceae</taxon>
        <taxon>Dactylosporangium</taxon>
    </lineage>
</organism>
<dbReference type="InterPro" id="IPR051401">
    <property type="entry name" value="GtrA_CellWall_Glycosyl"/>
</dbReference>
<comment type="similarity">
    <text evidence="2">Belongs to the GtrA family.</text>
</comment>
<feature type="domain" description="GtrA/DPMS transmembrane" evidence="7">
    <location>
        <begin position="32"/>
        <end position="145"/>
    </location>
</feature>
<evidence type="ECO:0000313" key="8">
    <source>
        <dbReference type="EMBL" id="UWZ35365.1"/>
    </source>
</evidence>
<dbReference type="RefSeq" id="WP_260724705.1">
    <property type="nucleotide sequence ID" value="NZ_BAAABS010000061.1"/>
</dbReference>
<dbReference type="PANTHER" id="PTHR38459:SF1">
    <property type="entry name" value="PROPHAGE BACTOPRENOL-LINKED GLUCOSE TRANSLOCASE HOMOLOG"/>
    <property type="match status" value="1"/>
</dbReference>
<dbReference type="Proteomes" id="UP001058271">
    <property type="component" value="Chromosome"/>
</dbReference>
<gene>
    <name evidence="8" type="ORF">Drose_30160</name>
</gene>
<dbReference type="Pfam" id="PF04138">
    <property type="entry name" value="GtrA_DPMS_TM"/>
    <property type="match status" value="1"/>
</dbReference>
<dbReference type="EMBL" id="CP073721">
    <property type="protein sequence ID" value="UWZ35365.1"/>
    <property type="molecule type" value="Genomic_DNA"/>
</dbReference>
<feature type="transmembrane region" description="Helical" evidence="6">
    <location>
        <begin position="57"/>
        <end position="77"/>
    </location>
</feature>
<dbReference type="InterPro" id="IPR007267">
    <property type="entry name" value="GtrA_DPMS_TM"/>
</dbReference>
<protein>
    <submittedName>
        <fullName evidence="8">GtrA family protein</fullName>
    </submittedName>
</protein>
<feature type="transmembrane region" description="Helical" evidence="6">
    <location>
        <begin position="121"/>
        <end position="140"/>
    </location>
</feature>
<name>A0ABY5Z030_9ACTN</name>
<evidence type="ECO:0000256" key="4">
    <source>
        <dbReference type="ARBA" id="ARBA00022989"/>
    </source>
</evidence>
<comment type="subcellular location">
    <subcellularLocation>
        <location evidence="1">Membrane</location>
        <topology evidence="1">Multi-pass membrane protein</topology>
    </subcellularLocation>
</comment>
<evidence type="ECO:0000259" key="7">
    <source>
        <dbReference type="Pfam" id="PF04138"/>
    </source>
</evidence>
<keyword evidence="9" id="KW-1185">Reference proteome</keyword>
<keyword evidence="3 6" id="KW-0812">Transmembrane</keyword>
<proteinExistence type="inferred from homology"/>